<keyword evidence="4" id="KW-1185">Reference proteome</keyword>
<evidence type="ECO:0000313" key="3">
    <source>
        <dbReference type="EMBL" id="AGC02143.1"/>
    </source>
</evidence>
<organism evidence="3 4">
    <name type="scientific">Acanthamoeba polyphaga moumouvirus</name>
    <dbReference type="NCBI Taxonomy" id="1269028"/>
    <lineage>
        <taxon>Viruses</taxon>
        <taxon>Varidnaviria</taxon>
        <taxon>Bamfordvirae</taxon>
        <taxon>Nucleocytoviricota</taxon>
        <taxon>Megaviricetes</taxon>
        <taxon>Imitervirales</taxon>
        <taxon>Mimiviridae</taxon>
        <taxon>Megamimivirinae</taxon>
        <taxon>Moumouvirus</taxon>
    </lineage>
</organism>
<proteinExistence type="predicted"/>
<dbReference type="InterPro" id="IPR016181">
    <property type="entry name" value="Acyl_CoA_acyltransferase"/>
</dbReference>
<feature type="compositionally biased region" description="Basic residues" evidence="1">
    <location>
        <begin position="183"/>
        <end position="221"/>
    </location>
</feature>
<dbReference type="EMBL" id="JX962719">
    <property type="protein sequence ID" value="AGC02143.1"/>
    <property type="molecule type" value="Genomic_DNA"/>
</dbReference>
<dbReference type="Proteomes" id="UP000201640">
    <property type="component" value="Segment"/>
</dbReference>
<dbReference type="GO" id="GO:0016747">
    <property type="term" value="F:acyltransferase activity, transferring groups other than amino-acyl groups"/>
    <property type="evidence" value="ECO:0007669"/>
    <property type="project" value="InterPro"/>
</dbReference>
<feature type="region of interest" description="Disordered" evidence="1">
    <location>
        <begin position="1"/>
        <end position="28"/>
    </location>
</feature>
<dbReference type="GeneID" id="14445702"/>
<dbReference type="OrthoDB" id="13997at10239"/>
<feature type="domain" description="N-acetyltransferase" evidence="2">
    <location>
        <begin position="286"/>
        <end position="421"/>
    </location>
</feature>
<name>L7RDJ7_9VIRU</name>
<accession>L7RDJ7</accession>
<dbReference type="SUPFAM" id="SSF55729">
    <property type="entry name" value="Acyl-CoA N-acyltransferases (Nat)"/>
    <property type="match status" value="1"/>
</dbReference>
<evidence type="ECO:0000313" key="4">
    <source>
        <dbReference type="Proteomes" id="UP000201640"/>
    </source>
</evidence>
<feature type="region of interest" description="Disordered" evidence="1">
    <location>
        <begin position="156"/>
        <end position="240"/>
    </location>
</feature>
<reference evidence="3 4" key="1">
    <citation type="journal article" date="2012" name="Genome Biol. Evol.">
        <title>Related Giant Viruses in Distant Locations and Different Habitats: Acanthamoeba polyphaga moumouvirus Represents a Third Lineage of the Mimiviridae That Is Close to the Megavirus Lineage.</title>
        <authorList>
            <person name="Yoosuf N."/>
            <person name="Yutin N."/>
            <person name="Colson P."/>
            <person name="Shabalina S.A."/>
            <person name="Pagnier I."/>
            <person name="Robert C."/>
            <person name="Azza S."/>
            <person name="Klose T."/>
            <person name="Wong J."/>
            <person name="Rossmann M.G."/>
            <person name="La Scola B."/>
            <person name="Raoult D."/>
            <person name="Koonin E.V."/>
        </authorList>
    </citation>
    <scope>NUCLEOTIDE SEQUENCE [LARGE SCALE GENOMIC DNA]</scope>
    <source>
        <strain evidence="3 4">M10A</strain>
    </source>
</reference>
<dbReference type="Gene3D" id="3.40.630.30">
    <property type="match status" value="1"/>
</dbReference>
<gene>
    <name evidence="3" type="ORF">Moumou_00619</name>
</gene>
<evidence type="ECO:0000256" key="1">
    <source>
        <dbReference type="SAM" id="MobiDB-lite"/>
    </source>
</evidence>
<dbReference type="PROSITE" id="PS51186">
    <property type="entry name" value="GNAT"/>
    <property type="match status" value="1"/>
</dbReference>
<dbReference type="KEGG" id="vg:14445702"/>
<dbReference type="RefSeq" id="YP_007354579.1">
    <property type="nucleotide sequence ID" value="NC_020104.1"/>
</dbReference>
<evidence type="ECO:0000259" key="2">
    <source>
        <dbReference type="PROSITE" id="PS51186"/>
    </source>
</evidence>
<sequence>MPRNYNNEEQDNQENEDNEQEENIECGPDEIVRKGFYRKGFQRREFVRSDGTIVPASFIPETYVPATCMKDMGKPGKGPKILPTPRGDIHFRDYGYDVHKPDRERQQALIEASKDYDPLTVLRRMNLIRNYQPVPENKERMSRDVEFMSNYYARTKEMDSNGENNKSWRSNSRSTRSNSRSNSRSKRSNSRSNSRSKRSNSRSKRSNSRSKRSNSRSKRSNSRSNQRGGQASETSDDDMIVNNVYLPEQHINKENSVFTQKRHCDNNGCRAINQVKEQHIVDGRKILYYTIDENDASEVLKLDKMYLDSDRMLDQVINDINKYKGFLIGIKVDNTLQGYCQYKEIDNNKVKIIWFCANKGFGTPLYIFMEKYFQLNNYNHIILSVSLEDKYSIRRLNFWYKMGFKTNDIPNNKYITMEKNI</sequence>
<dbReference type="InterPro" id="IPR000182">
    <property type="entry name" value="GNAT_dom"/>
</dbReference>
<feature type="compositionally biased region" description="Low complexity" evidence="1">
    <location>
        <begin position="164"/>
        <end position="182"/>
    </location>
</feature>
<feature type="compositionally biased region" description="Acidic residues" evidence="1">
    <location>
        <begin position="8"/>
        <end position="28"/>
    </location>
</feature>
<protein>
    <recommendedName>
        <fullName evidence="2">N-acetyltransferase domain-containing protein</fullName>
    </recommendedName>
</protein>